<reference evidence="1 2" key="1">
    <citation type="submission" date="2021-06" db="EMBL/GenBank/DDBJ databases">
        <authorList>
            <person name="Palmer J.M."/>
        </authorList>
    </citation>
    <scope>NUCLEOTIDE SEQUENCE [LARGE SCALE GENOMIC DNA]</scope>
    <source>
        <strain evidence="2">if_2019</strain>
        <tissue evidence="1">Muscle</tissue>
    </source>
</reference>
<gene>
    <name evidence="1" type="ORF">ILYODFUR_012814</name>
</gene>
<protein>
    <submittedName>
        <fullName evidence="1">Uncharacterized protein</fullName>
    </submittedName>
</protein>
<sequence>MGKRERKSTLFFSLTLFKSPQGISALLLVGDLKKPFDHSLDSGFNPGSRPPWRSLCLVRRTLSTLLRFLLDHQAALNGISATSLSQTHTIFRPGRLPHPKIERLSWKLRSLYISFIVNKFLERFSV</sequence>
<accession>A0ABV0SWI2</accession>
<dbReference type="Proteomes" id="UP001482620">
    <property type="component" value="Unassembled WGS sequence"/>
</dbReference>
<evidence type="ECO:0000313" key="2">
    <source>
        <dbReference type="Proteomes" id="UP001482620"/>
    </source>
</evidence>
<keyword evidence="2" id="KW-1185">Reference proteome</keyword>
<comment type="caution">
    <text evidence="1">The sequence shown here is derived from an EMBL/GenBank/DDBJ whole genome shotgun (WGS) entry which is preliminary data.</text>
</comment>
<proteinExistence type="predicted"/>
<organism evidence="1 2">
    <name type="scientific">Ilyodon furcidens</name>
    <name type="common">goldbreast splitfin</name>
    <dbReference type="NCBI Taxonomy" id="33524"/>
    <lineage>
        <taxon>Eukaryota</taxon>
        <taxon>Metazoa</taxon>
        <taxon>Chordata</taxon>
        <taxon>Craniata</taxon>
        <taxon>Vertebrata</taxon>
        <taxon>Euteleostomi</taxon>
        <taxon>Actinopterygii</taxon>
        <taxon>Neopterygii</taxon>
        <taxon>Teleostei</taxon>
        <taxon>Neoteleostei</taxon>
        <taxon>Acanthomorphata</taxon>
        <taxon>Ovalentaria</taxon>
        <taxon>Atherinomorphae</taxon>
        <taxon>Cyprinodontiformes</taxon>
        <taxon>Goodeidae</taxon>
        <taxon>Ilyodon</taxon>
    </lineage>
</organism>
<evidence type="ECO:0000313" key="1">
    <source>
        <dbReference type="EMBL" id="MEQ2224973.1"/>
    </source>
</evidence>
<dbReference type="EMBL" id="JAHRIQ010012605">
    <property type="protein sequence ID" value="MEQ2224973.1"/>
    <property type="molecule type" value="Genomic_DNA"/>
</dbReference>
<name>A0ABV0SWI2_9TELE</name>